<dbReference type="EMBL" id="GAMD01000450">
    <property type="protein sequence ID" value="JAB01141.1"/>
    <property type="molecule type" value="mRNA"/>
</dbReference>
<feature type="compositionally biased region" description="Basic and acidic residues" evidence="1">
    <location>
        <begin position="98"/>
        <end position="112"/>
    </location>
</feature>
<dbReference type="VEuPathDB" id="VectorBase:AAQUA_003245"/>
<feature type="region of interest" description="Disordered" evidence="1">
    <location>
        <begin position="281"/>
        <end position="319"/>
    </location>
</feature>
<name>T1DRX3_ANOAQ</name>
<evidence type="ECO:0000313" key="2">
    <source>
        <dbReference type="EMBL" id="JAB01141.1"/>
    </source>
</evidence>
<accession>T1DRX3</accession>
<feature type="compositionally biased region" description="Low complexity" evidence="1">
    <location>
        <begin position="195"/>
        <end position="204"/>
    </location>
</feature>
<organism evidence="2">
    <name type="scientific">Anopheles aquasalis</name>
    <name type="common">Malaria mosquito</name>
    <dbReference type="NCBI Taxonomy" id="42839"/>
    <lineage>
        <taxon>Eukaryota</taxon>
        <taxon>Metazoa</taxon>
        <taxon>Ecdysozoa</taxon>
        <taxon>Arthropoda</taxon>
        <taxon>Hexapoda</taxon>
        <taxon>Insecta</taxon>
        <taxon>Pterygota</taxon>
        <taxon>Neoptera</taxon>
        <taxon>Endopterygota</taxon>
        <taxon>Diptera</taxon>
        <taxon>Nematocera</taxon>
        <taxon>Culicoidea</taxon>
        <taxon>Culicidae</taxon>
        <taxon>Anophelinae</taxon>
        <taxon>Anopheles</taxon>
    </lineage>
</organism>
<dbReference type="AlphaFoldDB" id="T1DRX3"/>
<feature type="compositionally biased region" description="Polar residues" evidence="1">
    <location>
        <begin position="29"/>
        <end position="42"/>
    </location>
</feature>
<sequence>DEPTIADGAVLVTTQTVTTILKGDKKQPTGRQTTTTEVQDQSNRSEESFAHSRHENLQHHRSELITSSNALSRAHHVESSVNEHDRLTQRSTTNQTKSIHDVSDRNIAESKTNHHSHRQMVNGSTVVSGVSQEQRTQHSVQSSSSSSKILHTSSSKQQQQSTISDTQHLHGTHSQHLDIQHGEPVVQRHSREQVTGSQTSSTSSKVIVDGKVITDKSASNKHASEKLAVDGVLVTDKSYTERQQSGFDGMDSIQQAHHTIGSSSTKRAQNQTIRSTSNITNVEGTNGVHKGSQRNGTALSQASTADHATETQVNEADRW</sequence>
<evidence type="ECO:0000256" key="1">
    <source>
        <dbReference type="SAM" id="MobiDB-lite"/>
    </source>
</evidence>
<feature type="region of interest" description="Disordered" evidence="1">
    <location>
        <begin position="21"/>
        <end position="204"/>
    </location>
</feature>
<feature type="compositionally biased region" description="Basic and acidic residues" evidence="1">
    <location>
        <begin position="43"/>
        <end position="63"/>
    </location>
</feature>
<feature type="compositionally biased region" description="Basic and acidic residues" evidence="1">
    <location>
        <begin position="75"/>
        <end position="88"/>
    </location>
</feature>
<feature type="compositionally biased region" description="Low complexity" evidence="1">
    <location>
        <begin position="139"/>
        <end position="166"/>
    </location>
</feature>
<feature type="compositionally biased region" description="Polar residues" evidence="1">
    <location>
        <begin position="293"/>
        <end position="319"/>
    </location>
</feature>
<protein>
    <submittedName>
        <fullName evidence="2">Putative mucin-21</fullName>
    </submittedName>
</protein>
<reference evidence="2" key="1">
    <citation type="submission" date="2013-07" db="EMBL/GenBank/DDBJ databases">
        <title>Transcriptome sequencing and developmental regulation of gene expression in Anopheles aquasalis.</title>
        <authorList>
            <consortium name="Brazilian Malaria Network (MCT/CNPq/MS/SCTIE/DECIT/PRONEX 555648/2009-5) and Research Network on Bioactive Molecules from Arthropod Vectors (NAP-MOBIARVE"/>
            <consortium name="University of Sao Paulo)"/>
            <person name="Marinotti O."/>
            <person name="Ribeiro J.M.C."/>
            <person name="Costa-da-Silva A.L."/>
            <person name="Silva M.C.P."/>
            <person name="Lopes A.R."/>
            <person name="Barros M.S."/>
            <person name="Sa-Nunes A."/>
            <person name="Konjin B.B."/>
            <person name="Carvalho E."/>
            <person name="Suesdek L."/>
            <person name="Silva-Neto M.A.C."/>
            <person name="Capurro M.L."/>
        </authorList>
    </citation>
    <scope>NUCLEOTIDE SEQUENCE</scope>
    <source>
        <tissue evidence="2">Whole body</tissue>
    </source>
</reference>
<feature type="non-terminal residue" evidence="2">
    <location>
        <position position="1"/>
    </location>
</feature>
<proteinExistence type="evidence at transcript level"/>
<feature type="compositionally biased region" description="Polar residues" evidence="1">
    <location>
        <begin position="119"/>
        <end position="138"/>
    </location>
</feature>